<comment type="caution">
    <text evidence="1">The sequence shown here is derived from an EMBL/GenBank/DDBJ whole genome shotgun (WGS) entry which is preliminary data.</text>
</comment>
<sequence length="91" mass="9755">MCAATTDRTLDKQNDEQTLGLAVSAVNRDLDDAARSAYDRLISHCNGGGRFRYGSSNSTTSRAGLATAAGASVFQNDSFMTMLKENHHGVR</sequence>
<dbReference type="RefSeq" id="WP_114846805.1">
    <property type="nucleotide sequence ID" value="NZ_JBHSPE010000021.1"/>
</dbReference>
<protein>
    <submittedName>
        <fullName evidence="1">Uncharacterized protein</fullName>
    </submittedName>
</protein>
<evidence type="ECO:0000313" key="2">
    <source>
        <dbReference type="Proteomes" id="UP000253782"/>
    </source>
</evidence>
<dbReference type="EMBL" id="QQAH01000017">
    <property type="protein sequence ID" value="RDD80420.1"/>
    <property type="molecule type" value="Genomic_DNA"/>
</dbReference>
<gene>
    <name evidence="1" type="ORF">DVJ77_17445</name>
</gene>
<organism evidence="1 2">
    <name type="scientific">Dyella tabacisoli</name>
    <dbReference type="NCBI Taxonomy" id="2282381"/>
    <lineage>
        <taxon>Bacteria</taxon>
        <taxon>Pseudomonadati</taxon>
        <taxon>Pseudomonadota</taxon>
        <taxon>Gammaproteobacteria</taxon>
        <taxon>Lysobacterales</taxon>
        <taxon>Rhodanobacteraceae</taxon>
        <taxon>Dyella</taxon>
    </lineage>
</organism>
<dbReference type="AlphaFoldDB" id="A0A369ULE6"/>
<proteinExistence type="predicted"/>
<name>A0A369ULE6_9GAMM</name>
<evidence type="ECO:0000313" key="1">
    <source>
        <dbReference type="EMBL" id="RDD80420.1"/>
    </source>
</evidence>
<accession>A0A369ULE6</accession>
<reference evidence="1 2" key="1">
    <citation type="submission" date="2018-07" db="EMBL/GenBank/DDBJ databases">
        <title>Dyella tabacisoli L4-6T, whole genome shotgun sequence.</title>
        <authorList>
            <person name="Zhou X.-K."/>
            <person name="Li W.-J."/>
            <person name="Duan Y.-Q."/>
        </authorList>
    </citation>
    <scope>NUCLEOTIDE SEQUENCE [LARGE SCALE GENOMIC DNA]</scope>
    <source>
        <strain evidence="1 2">L4-6</strain>
    </source>
</reference>
<keyword evidence="2" id="KW-1185">Reference proteome</keyword>
<dbReference type="Proteomes" id="UP000253782">
    <property type="component" value="Unassembled WGS sequence"/>
</dbReference>